<gene>
    <name evidence="2" type="ORF">EBN03_21815</name>
</gene>
<comment type="caution">
    <text evidence="2">The sequence shown here is derived from an EMBL/GenBank/DDBJ whole genome shotgun (WGS) entry which is preliminary data.</text>
</comment>
<dbReference type="Pfam" id="PF00756">
    <property type="entry name" value="Esterase"/>
    <property type="match status" value="1"/>
</dbReference>
<reference evidence="2 3" key="1">
    <citation type="submission" date="2018-10" db="EMBL/GenBank/DDBJ databases">
        <title>Isolation from cow dung.</title>
        <authorList>
            <person name="Ling L."/>
        </authorList>
    </citation>
    <scope>NUCLEOTIDE SEQUENCE [LARGE SCALE GENOMIC DNA]</scope>
    <source>
        <strain evidence="2 3">NEAU-LL90</strain>
    </source>
</reference>
<protein>
    <submittedName>
        <fullName evidence="2">Esterase family protein</fullName>
    </submittedName>
</protein>
<evidence type="ECO:0000313" key="2">
    <source>
        <dbReference type="EMBL" id="RMI30293.1"/>
    </source>
</evidence>
<dbReference type="PANTHER" id="PTHR48098:SF1">
    <property type="entry name" value="DIACYLGLYCEROL ACYLTRANSFERASE_MYCOLYLTRANSFERASE AG85A"/>
    <property type="match status" value="1"/>
</dbReference>
<sequence length="318" mass="33695">MRTVGTVLIRWAAAAVISILAAGGIATAQEPHVPAGGYSELSVPSSMGPVKVQVQWAKHGGTAALYVLDGMHATNDVNEWTRQTDIMAQFADDDITLVFPVGGEASFYTDWLRPSAFNLQRVTYRWETFLTTELPDYLARYGVSATRDGVIGPSMGGSAALTLAALHPGQFAFAGSLSGFPDLSGPGMPEAVCTSMLAVGGYEVDAMWGPPLGPVWRQHDPSELAEQLRGTSLFVSAGSGVPGPEDKWDSAIGVAGSLTGFGLELIARGDSLRFQQRMQSLGIDATWDFPATGVHEWGNWQTRIAEARPQILGALTGG</sequence>
<feature type="chain" id="PRO_5018082821" evidence="1">
    <location>
        <begin position="29"/>
        <end position="318"/>
    </location>
</feature>
<keyword evidence="3" id="KW-1185">Reference proteome</keyword>
<feature type="signal peptide" evidence="1">
    <location>
        <begin position="1"/>
        <end position="28"/>
    </location>
</feature>
<evidence type="ECO:0000256" key="1">
    <source>
        <dbReference type="SAM" id="SignalP"/>
    </source>
</evidence>
<dbReference type="Gene3D" id="3.40.50.1820">
    <property type="entry name" value="alpha/beta hydrolase"/>
    <property type="match status" value="1"/>
</dbReference>
<dbReference type="OrthoDB" id="4366784at2"/>
<dbReference type="InterPro" id="IPR029058">
    <property type="entry name" value="AB_hydrolase_fold"/>
</dbReference>
<evidence type="ECO:0000313" key="3">
    <source>
        <dbReference type="Proteomes" id="UP000279275"/>
    </source>
</evidence>
<dbReference type="InterPro" id="IPR000801">
    <property type="entry name" value="Esterase-like"/>
</dbReference>
<dbReference type="PANTHER" id="PTHR48098">
    <property type="entry name" value="ENTEROCHELIN ESTERASE-RELATED"/>
    <property type="match status" value="1"/>
</dbReference>
<dbReference type="InterPro" id="IPR050583">
    <property type="entry name" value="Mycobacterial_A85_antigen"/>
</dbReference>
<keyword evidence="1" id="KW-0732">Signal</keyword>
<accession>A0A3M2L1A8</accession>
<name>A0A3M2L1A8_9NOCA</name>
<dbReference type="AlphaFoldDB" id="A0A3M2L1A8"/>
<proteinExistence type="predicted"/>
<dbReference type="EMBL" id="RFFH01000010">
    <property type="protein sequence ID" value="RMI30293.1"/>
    <property type="molecule type" value="Genomic_DNA"/>
</dbReference>
<dbReference type="GO" id="GO:0016747">
    <property type="term" value="F:acyltransferase activity, transferring groups other than amino-acyl groups"/>
    <property type="evidence" value="ECO:0007669"/>
    <property type="project" value="TreeGrafter"/>
</dbReference>
<dbReference type="Proteomes" id="UP000279275">
    <property type="component" value="Unassembled WGS sequence"/>
</dbReference>
<organism evidence="2 3">
    <name type="scientific">Nocardia stercoris</name>
    <dbReference type="NCBI Taxonomy" id="2483361"/>
    <lineage>
        <taxon>Bacteria</taxon>
        <taxon>Bacillati</taxon>
        <taxon>Actinomycetota</taxon>
        <taxon>Actinomycetes</taxon>
        <taxon>Mycobacteriales</taxon>
        <taxon>Nocardiaceae</taxon>
        <taxon>Nocardia</taxon>
    </lineage>
</organism>
<dbReference type="SUPFAM" id="SSF53474">
    <property type="entry name" value="alpha/beta-Hydrolases"/>
    <property type="match status" value="1"/>
</dbReference>